<name>A0ACC7NXS9_9BACL</name>
<evidence type="ECO:0000313" key="2">
    <source>
        <dbReference type="Proteomes" id="UP001631969"/>
    </source>
</evidence>
<comment type="caution">
    <text evidence="1">The sequence shown here is derived from an EMBL/GenBank/DDBJ whole genome shotgun (WGS) entry which is preliminary data.</text>
</comment>
<dbReference type="Proteomes" id="UP001631969">
    <property type="component" value="Unassembled WGS sequence"/>
</dbReference>
<protein>
    <submittedName>
        <fullName evidence="1">Uncharacterized protein</fullName>
    </submittedName>
</protein>
<keyword evidence="2" id="KW-1185">Reference proteome</keyword>
<evidence type="ECO:0000313" key="1">
    <source>
        <dbReference type="EMBL" id="MFM9329498.1"/>
    </source>
</evidence>
<dbReference type="EMBL" id="JBJURJ010000008">
    <property type="protein sequence ID" value="MFM9329498.1"/>
    <property type="molecule type" value="Genomic_DNA"/>
</dbReference>
<proteinExistence type="predicted"/>
<reference evidence="1" key="1">
    <citation type="submission" date="2024-12" db="EMBL/GenBank/DDBJ databases">
        <authorList>
            <person name="Wu N."/>
        </authorList>
    </citation>
    <scope>NUCLEOTIDE SEQUENCE</scope>
    <source>
        <strain evidence="1">P15</strain>
    </source>
</reference>
<accession>A0ACC7NXS9</accession>
<sequence>MGKIKRRKKLLLPVIFIAVFGVGFGIGRLTDGPIGQVIRTLQIRRAFVQIRDEVRINSILPPAPDVSINAQPIPVVLGEYEWVSASGRKSKRDAYGEEEIKKLVPVIATAGAKVMIDRGEINNPVFGRGIHSLRFGLADESDIEESSSFITVPEAPGLYRYRIDCEWMMDQGQAVFYFALEVQ</sequence>
<gene>
    <name evidence="1" type="ORF">ACI1P1_14485</name>
</gene>
<organism evidence="1 2">
    <name type="scientific">Paenibacillus mesotrionivorans</name>
    <dbReference type="NCBI Taxonomy" id="3160968"/>
    <lineage>
        <taxon>Bacteria</taxon>
        <taxon>Bacillati</taxon>
        <taxon>Bacillota</taxon>
        <taxon>Bacilli</taxon>
        <taxon>Bacillales</taxon>
        <taxon>Paenibacillaceae</taxon>
        <taxon>Paenibacillus</taxon>
    </lineage>
</organism>